<feature type="compositionally biased region" description="Basic and acidic residues" evidence="1">
    <location>
        <begin position="87"/>
        <end position="115"/>
    </location>
</feature>
<reference evidence="2" key="1">
    <citation type="submission" date="2019-08" db="EMBL/GenBank/DDBJ databases">
        <authorList>
            <person name="Kucharzyk K."/>
            <person name="Murdoch R.W."/>
            <person name="Higgins S."/>
            <person name="Loffler F."/>
        </authorList>
    </citation>
    <scope>NUCLEOTIDE SEQUENCE</scope>
</reference>
<comment type="caution">
    <text evidence="2">The sequence shown here is derived from an EMBL/GenBank/DDBJ whole genome shotgun (WGS) entry which is preliminary data.</text>
</comment>
<evidence type="ECO:0000256" key="1">
    <source>
        <dbReference type="SAM" id="MobiDB-lite"/>
    </source>
</evidence>
<dbReference type="EMBL" id="VSSQ01029111">
    <property type="protein sequence ID" value="MPM79099.1"/>
    <property type="molecule type" value="Genomic_DNA"/>
</dbReference>
<protein>
    <submittedName>
        <fullName evidence="2">Uncharacterized protein</fullName>
    </submittedName>
</protein>
<name>A0A645CQC2_9ZZZZ</name>
<dbReference type="AlphaFoldDB" id="A0A645CQC2"/>
<evidence type="ECO:0000313" key="2">
    <source>
        <dbReference type="EMBL" id="MPM79099.1"/>
    </source>
</evidence>
<accession>A0A645CQC2</accession>
<gene>
    <name evidence="2" type="ORF">SDC9_126130</name>
</gene>
<feature type="region of interest" description="Disordered" evidence="1">
    <location>
        <begin position="63"/>
        <end position="115"/>
    </location>
</feature>
<sequence>MNDHLRLLVGGGLEQHRVEIGMRRQAAGQRLQCLRPPDLAAIDGHRRIERHVLRLERRHTHATALENATQGGNQRGLAGIGGGPLDHQGRTEHGEAKRQNMDYRGNEAGWTDHVR</sequence>
<proteinExistence type="predicted"/>
<organism evidence="2">
    <name type="scientific">bioreactor metagenome</name>
    <dbReference type="NCBI Taxonomy" id="1076179"/>
    <lineage>
        <taxon>unclassified sequences</taxon>
        <taxon>metagenomes</taxon>
        <taxon>ecological metagenomes</taxon>
    </lineage>
</organism>